<dbReference type="InterPro" id="IPR027417">
    <property type="entry name" value="P-loop_NTPase"/>
</dbReference>
<protein>
    <submittedName>
        <fullName evidence="3">AAA family ATPase</fullName>
    </submittedName>
</protein>
<dbReference type="CDD" id="cd02042">
    <property type="entry name" value="ParAB_family"/>
    <property type="match status" value="1"/>
</dbReference>
<dbReference type="RefSeq" id="WP_224612376.1">
    <property type="nucleotide sequence ID" value="NZ_JAIQXV010000026.1"/>
</dbReference>
<feature type="domain" description="AAA" evidence="2">
    <location>
        <begin position="119"/>
        <end position="298"/>
    </location>
</feature>
<evidence type="ECO:0000259" key="2">
    <source>
        <dbReference type="Pfam" id="PF13614"/>
    </source>
</evidence>
<evidence type="ECO:0000313" key="3">
    <source>
        <dbReference type="EMBL" id="MFC6662670.1"/>
    </source>
</evidence>
<sequence>MRNPRRDPSSDSSEPVQLTDARASLAALLEQVTSHQRDITISHYRTPIAKLIPISHLASDLPVLRIMPVRRLRDAFKAAIWDVNTQRQAIKITQYSTPVAALIPLSLEPTSKEPPMLRIATWNESGGSGKTTIAVEAAFLLSQRMNPATGQPYRVLLVDTDPQASLSRRLGLSDDPSSPAHRLSSTVGSFLNDPAEDPPVPLTPAQFPGLHVIPANSKLSKVDATILMNDEDIGNLRLLLDHFEGRYDIVVIDTPPSRGGLARAALSAADHVLIPVNSSMKAIENFNQVLEVVQQCRRFSPNLKVSAFVVTSFSKNLNHDRDVLEILTTHYNAIAPSTTPITYRKSVFNDAMIGRTVVPLWKPKDPAVRELNLMVDEVLSFVGVRP</sequence>
<reference evidence="4" key="1">
    <citation type="journal article" date="2019" name="Int. J. Syst. Evol. Microbiol.">
        <title>The Global Catalogue of Microorganisms (GCM) 10K type strain sequencing project: providing services to taxonomists for standard genome sequencing and annotation.</title>
        <authorList>
            <consortium name="The Broad Institute Genomics Platform"/>
            <consortium name="The Broad Institute Genome Sequencing Center for Infectious Disease"/>
            <person name="Wu L."/>
            <person name="Ma J."/>
        </authorList>
    </citation>
    <scope>NUCLEOTIDE SEQUENCE [LARGE SCALE GENOMIC DNA]</scope>
    <source>
        <strain evidence="4">CCUG 63830</strain>
    </source>
</reference>
<dbReference type="PANTHER" id="PTHR13696:SF52">
    <property type="entry name" value="PARA FAMILY PROTEIN CT_582"/>
    <property type="match status" value="1"/>
</dbReference>
<dbReference type="InterPro" id="IPR050678">
    <property type="entry name" value="DNA_Partitioning_ATPase"/>
</dbReference>
<dbReference type="Gene3D" id="3.40.50.300">
    <property type="entry name" value="P-loop containing nucleotide triphosphate hydrolases"/>
    <property type="match status" value="1"/>
</dbReference>
<name>A0ABW1ZP10_9DEIO</name>
<keyword evidence="4" id="KW-1185">Reference proteome</keyword>
<dbReference type="SUPFAM" id="SSF52540">
    <property type="entry name" value="P-loop containing nucleoside triphosphate hydrolases"/>
    <property type="match status" value="1"/>
</dbReference>
<organism evidence="3 4">
    <name type="scientific">Deinococcus multiflagellatus</name>
    <dbReference type="NCBI Taxonomy" id="1656887"/>
    <lineage>
        <taxon>Bacteria</taxon>
        <taxon>Thermotogati</taxon>
        <taxon>Deinococcota</taxon>
        <taxon>Deinococci</taxon>
        <taxon>Deinococcales</taxon>
        <taxon>Deinococcaceae</taxon>
        <taxon>Deinococcus</taxon>
    </lineage>
</organism>
<comment type="caution">
    <text evidence="3">The sequence shown here is derived from an EMBL/GenBank/DDBJ whole genome shotgun (WGS) entry which is preliminary data.</text>
</comment>
<proteinExistence type="predicted"/>
<accession>A0ABW1ZP10</accession>
<dbReference type="PANTHER" id="PTHR13696">
    <property type="entry name" value="P-LOOP CONTAINING NUCLEOSIDE TRIPHOSPHATE HYDROLASE"/>
    <property type="match status" value="1"/>
</dbReference>
<evidence type="ECO:0000256" key="1">
    <source>
        <dbReference type="SAM" id="MobiDB-lite"/>
    </source>
</evidence>
<feature type="region of interest" description="Disordered" evidence="1">
    <location>
        <begin position="167"/>
        <end position="200"/>
    </location>
</feature>
<dbReference type="Pfam" id="PF13614">
    <property type="entry name" value="AAA_31"/>
    <property type="match status" value="1"/>
</dbReference>
<gene>
    <name evidence="3" type="ORF">ACFP90_21705</name>
</gene>
<dbReference type="EMBL" id="JBHSWB010000002">
    <property type="protein sequence ID" value="MFC6662670.1"/>
    <property type="molecule type" value="Genomic_DNA"/>
</dbReference>
<dbReference type="InterPro" id="IPR025669">
    <property type="entry name" value="AAA_dom"/>
</dbReference>
<evidence type="ECO:0000313" key="4">
    <source>
        <dbReference type="Proteomes" id="UP001596317"/>
    </source>
</evidence>
<dbReference type="Proteomes" id="UP001596317">
    <property type="component" value="Unassembled WGS sequence"/>
</dbReference>